<keyword evidence="3" id="KW-1185">Reference proteome</keyword>
<evidence type="ECO:0000256" key="1">
    <source>
        <dbReference type="SAM" id="MobiDB-lite"/>
    </source>
</evidence>
<keyword evidence="2" id="KW-0436">Ligase</keyword>
<name>A0A562TC66_CHIJA</name>
<dbReference type="Gene3D" id="3.90.1140.10">
    <property type="entry name" value="Cyclic phosphodiesterase"/>
    <property type="match status" value="1"/>
</dbReference>
<dbReference type="Pfam" id="PF13563">
    <property type="entry name" value="2_5_RNA_ligase2"/>
    <property type="match status" value="1"/>
</dbReference>
<proteinExistence type="predicted"/>
<organism evidence="2 3">
    <name type="scientific">Chitinophaga japonensis</name>
    <name type="common">Flexibacter japonensis</name>
    <dbReference type="NCBI Taxonomy" id="104662"/>
    <lineage>
        <taxon>Bacteria</taxon>
        <taxon>Pseudomonadati</taxon>
        <taxon>Bacteroidota</taxon>
        <taxon>Chitinophagia</taxon>
        <taxon>Chitinophagales</taxon>
        <taxon>Chitinophagaceae</taxon>
        <taxon>Chitinophaga</taxon>
    </lineage>
</organism>
<feature type="compositionally biased region" description="Basic and acidic residues" evidence="1">
    <location>
        <begin position="1"/>
        <end position="10"/>
    </location>
</feature>
<dbReference type="EMBL" id="VLLG01000002">
    <property type="protein sequence ID" value="TWI90844.1"/>
    <property type="molecule type" value="Genomic_DNA"/>
</dbReference>
<protein>
    <submittedName>
        <fullName evidence="2">2'-5' RNA ligase</fullName>
    </submittedName>
</protein>
<feature type="compositionally biased region" description="Basic residues" evidence="1">
    <location>
        <begin position="43"/>
        <end position="53"/>
    </location>
</feature>
<evidence type="ECO:0000313" key="2">
    <source>
        <dbReference type="EMBL" id="TWI90844.1"/>
    </source>
</evidence>
<dbReference type="Proteomes" id="UP000316778">
    <property type="component" value="Unassembled WGS sequence"/>
</dbReference>
<accession>A0A562TC66</accession>
<dbReference type="InterPro" id="IPR050580">
    <property type="entry name" value="2H_phosphoesterase_YjcG-like"/>
</dbReference>
<feature type="compositionally biased region" description="Polar residues" evidence="1">
    <location>
        <begin position="28"/>
        <end position="39"/>
    </location>
</feature>
<feature type="region of interest" description="Disordered" evidence="1">
    <location>
        <begin position="1"/>
        <end position="57"/>
    </location>
</feature>
<dbReference type="PANTHER" id="PTHR40037:SF1">
    <property type="entry name" value="PHOSPHOESTERASE SAOUHSC_00951-RELATED"/>
    <property type="match status" value="1"/>
</dbReference>
<sequence length="240" mass="27976">MNIERREQPHRPRVGSNRPPAPGRYAGNQENRNRFNPGNRSQPAKKSRKPPKPPRRENKIYFIALLPTAEAGKEIIRLKQEFAERYGARYALKVLPHITLQVPFTADPLLERAITAELTEFAASLSPFEVSLNGFGTYPYKEQKILYIQVEKEPAIMDTHRKLMSFLRKEFGFSNMLARDIFNPHITVAFRDLTPEQFEAAWPEYEHRPFRISFKVNNLYFLRHNGTSWEVLHKCRLGGQ</sequence>
<dbReference type="SUPFAM" id="SSF55144">
    <property type="entry name" value="LigT-like"/>
    <property type="match status" value="1"/>
</dbReference>
<dbReference type="PANTHER" id="PTHR40037">
    <property type="entry name" value="PHOSPHOESTERASE YJCG-RELATED"/>
    <property type="match status" value="1"/>
</dbReference>
<reference evidence="2 3" key="1">
    <citation type="journal article" date="2013" name="Stand. Genomic Sci.">
        <title>Genomic Encyclopedia of Type Strains, Phase I: The one thousand microbial genomes (KMG-I) project.</title>
        <authorList>
            <person name="Kyrpides N.C."/>
            <person name="Woyke T."/>
            <person name="Eisen J.A."/>
            <person name="Garrity G."/>
            <person name="Lilburn T.G."/>
            <person name="Beck B.J."/>
            <person name="Whitman W.B."/>
            <person name="Hugenholtz P."/>
            <person name="Klenk H.P."/>
        </authorList>
    </citation>
    <scope>NUCLEOTIDE SEQUENCE [LARGE SCALE GENOMIC DNA]</scope>
    <source>
        <strain evidence="2 3">DSM 13484</strain>
    </source>
</reference>
<dbReference type="RefSeq" id="WP_145710028.1">
    <property type="nucleotide sequence ID" value="NZ_BAAAFY010000001.1"/>
</dbReference>
<dbReference type="GO" id="GO:0016874">
    <property type="term" value="F:ligase activity"/>
    <property type="evidence" value="ECO:0007669"/>
    <property type="project" value="UniProtKB-KW"/>
</dbReference>
<dbReference type="AlphaFoldDB" id="A0A562TC66"/>
<comment type="caution">
    <text evidence="2">The sequence shown here is derived from an EMBL/GenBank/DDBJ whole genome shotgun (WGS) entry which is preliminary data.</text>
</comment>
<dbReference type="OrthoDB" id="1951600at2"/>
<dbReference type="InterPro" id="IPR009097">
    <property type="entry name" value="Cyclic_Pdiesterase"/>
</dbReference>
<gene>
    <name evidence="2" type="ORF">LX66_0204</name>
</gene>
<evidence type="ECO:0000313" key="3">
    <source>
        <dbReference type="Proteomes" id="UP000316778"/>
    </source>
</evidence>